<evidence type="ECO:0000313" key="1">
    <source>
        <dbReference type="EMBL" id="SFV52306.1"/>
    </source>
</evidence>
<reference evidence="1" key="1">
    <citation type="submission" date="2016-10" db="EMBL/GenBank/DDBJ databases">
        <authorList>
            <person name="de Groot N.N."/>
        </authorList>
    </citation>
    <scope>NUCLEOTIDE SEQUENCE</scope>
</reference>
<organism evidence="1">
    <name type="scientific">hydrothermal vent metagenome</name>
    <dbReference type="NCBI Taxonomy" id="652676"/>
    <lineage>
        <taxon>unclassified sequences</taxon>
        <taxon>metagenomes</taxon>
        <taxon>ecological metagenomes</taxon>
    </lineage>
</organism>
<name>A0A1W1BFH8_9ZZZZ</name>
<accession>A0A1W1BFH8</accession>
<sequence length="273" mass="30077">MKKRLIGIFALLLSASLIQAAQMSQEEIAHATQNPLTAMYSVPIQNNTYFDAGPSDQIKNVANFQPVIPIDFSDNWTLVTRTILPVVSLPSGMTPLNEGSQFGLGDTTFSAFFTPKNVKKGTWMWGAGPVFYLPTATDESLGTKKWGAGPAGVVLKIDGKWVYGALLMNIWSFAGSGQSQDVERVNLMTCQPFVNYNLKNGWYIASAPIITANWEADSDHRWTVPLGAGVGKTMRFGKVPGALQLHGYYNVATPDDYGETWQMRIQVQFLFPR</sequence>
<proteinExistence type="predicted"/>
<protein>
    <submittedName>
        <fullName evidence="1">Possible Neuromedin U</fullName>
    </submittedName>
</protein>
<gene>
    <name evidence="1" type="ORF">MNB_SM-6-954</name>
</gene>
<dbReference type="EMBL" id="FPHK01000001">
    <property type="protein sequence ID" value="SFV52306.1"/>
    <property type="molecule type" value="Genomic_DNA"/>
</dbReference>
<dbReference type="AlphaFoldDB" id="A0A1W1BFH8"/>